<comment type="caution">
    <text evidence="1">The sequence shown here is derived from an EMBL/GenBank/DDBJ whole genome shotgun (WGS) entry which is preliminary data.</text>
</comment>
<accession>A0A0F9S5T1</accession>
<evidence type="ECO:0000313" key="1">
    <source>
        <dbReference type="EMBL" id="KKN32436.1"/>
    </source>
</evidence>
<proteinExistence type="predicted"/>
<reference evidence="1" key="1">
    <citation type="journal article" date="2015" name="Nature">
        <title>Complex archaea that bridge the gap between prokaryotes and eukaryotes.</title>
        <authorList>
            <person name="Spang A."/>
            <person name="Saw J.H."/>
            <person name="Jorgensen S.L."/>
            <person name="Zaremba-Niedzwiedzka K."/>
            <person name="Martijn J."/>
            <person name="Lind A.E."/>
            <person name="van Eijk R."/>
            <person name="Schleper C."/>
            <person name="Guy L."/>
            <person name="Ettema T.J."/>
        </authorList>
    </citation>
    <scope>NUCLEOTIDE SEQUENCE</scope>
</reference>
<sequence>MSYFTARIRARTIMIGYDNEGNRIKRSADKTEFVEKVIRLDRILSFTDDHLFVACPHDTVEVWDYEGDLTTVKEHLKANSLLIA</sequence>
<gene>
    <name evidence="1" type="ORF">LCGC14_0813940</name>
</gene>
<dbReference type="EMBL" id="LAZR01002253">
    <property type="protein sequence ID" value="KKN32436.1"/>
    <property type="molecule type" value="Genomic_DNA"/>
</dbReference>
<dbReference type="AlphaFoldDB" id="A0A0F9S5T1"/>
<name>A0A0F9S5T1_9ZZZZ</name>
<protein>
    <submittedName>
        <fullName evidence="1">Uncharacterized protein</fullName>
    </submittedName>
</protein>
<organism evidence="1">
    <name type="scientific">marine sediment metagenome</name>
    <dbReference type="NCBI Taxonomy" id="412755"/>
    <lineage>
        <taxon>unclassified sequences</taxon>
        <taxon>metagenomes</taxon>
        <taxon>ecological metagenomes</taxon>
    </lineage>
</organism>